<feature type="compositionally biased region" description="Low complexity" evidence="2">
    <location>
        <begin position="59"/>
        <end position="86"/>
    </location>
</feature>
<feature type="region of interest" description="Disordered" evidence="2">
    <location>
        <begin position="792"/>
        <end position="818"/>
    </location>
</feature>
<dbReference type="PANTHER" id="PTHR23159:SF66">
    <property type="entry name" value="OS04G0158400 PROTEIN"/>
    <property type="match status" value="1"/>
</dbReference>
<feature type="compositionally biased region" description="Basic and acidic residues" evidence="2">
    <location>
        <begin position="710"/>
        <end position="722"/>
    </location>
</feature>
<dbReference type="PROSITE" id="PS50913">
    <property type="entry name" value="GRIP"/>
    <property type="match status" value="1"/>
</dbReference>
<sequence>MKSFRERLQQGLANASESTAKFKQQLQQAVQPAGDGVLAAVGGSGRRAELPPRSPSRTQQAAQPPSPQQQGPGQGQQQAQSSPQPQYLRLPVESAKKLRWFDRQDINMLMQLHLREKQELFEANAALRTVLRRQGVPDAQLEAEVKRINAQVDAMAAAEQGVNQVLVLAAQTEIEQLKEALDSTQHELQHMRRQRLQAASATALAQQATAASSSTQQQQQQQQAAERVALRLSFPDAASSSGSAPEQQVAVQIVVQPAEAAGGGHASSGLSSALAALAAAASSSGDASLDAQLLQQAAAALSQLSRAQGVPLPGLAASTPPTRAASLDASAATNAAAADGSASAAAAALQEQCTQLQLQLGRMQAELEQAQQDAAFARDAAERKQQEMRGRFAEAQQRQGELLRVAQDSRLDAEARCEAAERKLQVAEQRSARLDSESRDLKAELRRAHQETKRLESAAAAAEARAAAADSAVQRARGAAEADAKSLEVVGQLRGRIAELEAASQQQQRALATTRQQADSLESRLAATELAAARSAAEARELEEAAHERDALAVRLGMLEAKLDETRVERGQAESYRALAAQSEEKRARAEDELLTTARLASSLEARLAAAAAENEQLKLELQTAEARVVEAQQSVPRLVAERWAGAGYDRSSWPLAAQEEIENVEARLNALHGALKEAQSQLADAVAASQAHQRARASAERAAAAAEDAAGRQQRESEQRMQRAQAAASAAAVQVAEFRKALSGVERERDQLLAEKEQRDRAAREAAAVVASARRRGGDGGLAAERRSSLGSAASGALPSPSSWFGSGSEAPLPSPLPSVRQRDTLEATDVLYLKNVLLKFLDAHVSGRTQECEVLLPAVATLLRASPGEYRLLRDHLQRGAASWLPALPSLMGGTT</sequence>
<gene>
    <name evidence="4" type="ORF">C2E21_8599</name>
</gene>
<dbReference type="Pfam" id="PF01465">
    <property type="entry name" value="GRIP"/>
    <property type="match status" value="1"/>
</dbReference>
<comment type="caution">
    <text evidence="4">The sequence shown here is derived from an EMBL/GenBank/DDBJ whole genome shotgun (WGS) entry which is preliminary data.</text>
</comment>
<evidence type="ECO:0000313" key="4">
    <source>
        <dbReference type="EMBL" id="PRW20931.1"/>
    </source>
</evidence>
<reference evidence="4 5" key="1">
    <citation type="journal article" date="2018" name="Plant J.">
        <title>Genome sequences of Chlorella sorokiniana UTEX 1602 and Micractinium conductrix SAG 241.80: implications to maltose excretion by a green alga.</title>
        <authorList>
            <person name="Arriola M.B."/>
            <person name="Velmurugan N."/>
            <person name="Zhang Y."/>
            <person name="Plunkett M.H."/>
            <person name="Hondzo H."/>
            <person name="Barney B.M."/>
        </authorList>
    </citation>
    <scope>NUCLEOTIDE SEQUENCE [LARGE SCALE GENOMIC DNA]</scope>
    <source>
        <strain evidence="5">UTEX 1602</strain>
    </source>
</reference>
<accession>A0A2P6TE63</accession>
<feature type="region of interest" description="Disordered" evidence="2">
    <location>
        <begin position="694"/>
        <end position="726"/>
    </location>
</feature>
<feature type="region of interest" description="Disordered" evidence="2">
    <location>
        <begin position="1"/>
        <end position="87"/>
    </location>
</feature>
<dbReference type="InterPro" id="IPR000237">
    <property type="entry name" value="GRIP_dom"/>
</dbReference>
<evidence type="ECO:0000313" key="5">
    <source>
        <dbReference type="Proteomes" id="UP000239899"/>
    </source>
</evidence>
<feature type="region of interest" description="Disordered" evidence="2">
    <location>
        <begin position="207"/>
        <end position="227"/>
    </location>
</feature>
<protein>
    <submittedName>
        <fullName evidence="4">Golgi-localized GRIP domain-containing</fullName>
    </submittedName>
</protein>
<dbReference type="OrthoDB" id="513974at2759"/>
<keyword evidence="5" id="KW-1185">Reference proteome</keyword>
<dbReference type="PANTHER" id="PTHR23159">
    <property type="entry name" value="CENTROSOMAL PROTEIN 2"/>
    <property type="match status" value="1"/>
</dbReference>
<dbReference type="EMBL" id="LHPG02000021">
    <property type="protein sequence ID" value="PRW20931.1"/>
    <property type="molecule type" value="Genomic_DNA"/>
</dbReference>
<feature type="coiled-coil region" evidence="1">
    <location>
        <begin position="167"/>
        <end position="194"/>
    </location>
</feature>
<proteinExistence type="predicted"/>
<evidence type="ECO:0000256" key="2">
    <source>
        <dbReference type="SAM" id="MobiDB-lite"/>
    </source>
</evidence>
<evidence type="ECO:0000259" key="3">
    <source>
        <dbReference type="PROSITE" id="PS50913"/>
    </source>
</evidence>
<organism evidence="4 5">
    <name type="scientific">Chlorella sorokiniana</name>
    <name type="common">Freshwater green alga</name>
    <dbReference type="NCBI Taxonomy" id="3076"/>
    <lineage>
        <taxon>Eukaryota</taxon>
        <taxon>Viridiplantae</taxon>
        <taxon>Chlorophyta</taxon>
        <taxon>core chlorophytes</taxon>
        <taxon>Trebouxiophyceae</taxon>
        <taxon>Chlorellales</taxon>
        <taxon>Chlorellaceae</taxon>
        <taxon>Chlorella clade</taxon>
        <taxon>Chlorella</taxon>
    </lineage>
</organism>
<feature type="coiled-coil region" evidence="1">
    <location>
        <begin position="490"/>
        <end position="635"/>
    </location>
</feature>
<dbReference type="AlphaFoldDB" id="A0A2P6TE63"/>
<feature type="compositionally biased region" description="Low complexity" evidence="2">
    <location>
        <begin position="792"/>
        <end position="804"/>
    </location>
</feature>
<dbReference type="Proteomes" id="UP000239899">
    <property type="component" value="Unassembled WGS sequence"/>
</dbReference>
<feature type="compositionally biased region" description="Low complexity" evidence="2">
    <location>
        <begin position="207"/>
        <end position="225"/>
    </location>
</feature>
<feature type="coiled-coil region" evidence="1">
    <location>
        <begin position="346"/>
        <end position="465"/>
    </location>
</feature>
<feature type="domain" description="GRIP" evidence="3">
    <location>
        <begin position="825"/>
        <end position="878"/>
    </location>
</feature>
<feature type="compositionally biased region" description="Polar residues" evidence="2">
    <location>
        <begin position="11"/>
        <end position="30"/>
    </location>
</feature>
<keyword evidence="1" id="KW-0175">Coiled coil</keyword>
<evidence type="ECO:0000256" key="1">
    <source>
        <dbReference type="SAM" id="Coils"/>
    </source>
</evidence>
<name>A0A2P6TE63_CHLSO</name>